<organism evidence="1 2">
    <name type="scientific">Zooshikella ganghwensis</name>
    <dbReference type="NCBI Taxonomy" id="202772"/>
    <lineage>
        <taxon>Bacteria</taxon>
        <taxon>Pseudomonadati</taxon>
        <taxon>Pseudomonadota</taxon>
        <taxon>Gammaproteobacteria</taxon>
        <taxon>Oceanospirillales</taxon>
        <taxon>Zooshikellaceae</taxon>
        <taxon>Zooshikella</taxon>
    </lineage>
</organism>
<evidence type="ECO:0008006" key="3">
    <source>
        <dbReference type="Google" id="ProtNLM"/>
    </source>
</evidence>
<protein>
    <recommendedName>
        <fullName evidence="3">DUF559 domain-containing protein</fullName>
    </recommendedName>
</protein>
<dbReference type="AlphaFoldDB" id="A0A4P9VEE1"/>
<accession>A0A4P9VEE1</accession>
<keyword evidence="2" id="KW-1185">Reference proteome</keyword>
<sequence>MSKLEATLELHIRCMKLPKPETEYKFHPSRCWRFDFAWPDRKLAVEVDGGGWSNGRHTRGAGFAEDMRKYNAALIMGWRVYRCDAKLIKSGQAVDEVGELLRD</sequence>
<dbReference type="EMBL" id="NDXW01000009">
    <property type="protein sequence ID" value="RDH41428.1"/>
    <property type="molecule type" value="Genomic_DNA"/>
</dbReference>
<reference evidence="1 2" key="1">
    <citation type="submission" date="2017-04" db="EMBL/GenBank/DDBJ databases">
        <title>Draft genome sequence of Zooshikella ganghwensis VG4 isolated from Red Sea sediments.</title>
        <authorList>
            <person name="Rehman Z."/>
            <person name="Alam I."/>
            <person name="Kamau A."/>
            <person name="Bajic V."/>
            <person name="Leiknes T."/>
        </authorList>
    </citation>
    <scope>NUCLEOTIDE SEQUENCE [LARGE SCALE GENOMIC DNA]</scope>
    <source>
        <strain evidence="1 2">VG4</strain>
    </source>
</reference>
<evidence type="ECO:0000313" key="2">
    <source>
        <dbReference type="Proteomes" id="UP000257039"/>
    </source>
</evidence>
<dbReference type="InterPro" id="IPR011335">
    <property type="entry name" value="Restrct_endonuc-II-like"/>
</dbReference>
<dbReference type="RefSeq" id="WP_094789880.1">
    <property type="nucleotide sequence ID" value="NZ_NDXW01000009.1"/>
</dbReference>
<name>A0A4P9VEE1_9GAMM</name>
<gene>
    <name evidence="1" type="ORF">B9G39_28640</name>
</gene>
<dbReference type="Proteomes" id="UP000257039">
    <property type="component" value="Unassembled WGS sequence"/>
</dbReference>
<dbReference type="SUPFAM" id="SSF52980">
    <property type="entry name" value="Restriction endonuclease-like"/>
    <property type="match status" value="1"/>
</dbReference>
<comment type="caution">
    <text evidence="1">The sequence shown here is derived from an EMBL/GenBank/DDBJ whole genome shotgun (WGS) entry which is preliminary data.</text>
</comment>
<dbReference type="Gene3D" id="3.40.960.10">
    <property type="entry name" value="VSR Endonuclease"/>
    <property type="match status" value="1"/>
</dbReference>
<proteinExistence type="predicted"/>
<evidence type="ECO:0000313" key="1">
    <source>
        <dbReference type="EMBL" id="RDH41428.1"/>
    </source>
</evidence>